<evidence type="ECO:0000313" key="9">
    <source>
        <dbReference type="Proteomes" id="UP000500961"/>
    </source>
</evidence>
<dbReference type="SUPFAM" id="SSF82866">
    <property type="entry name" value="Multidrug efflux transporter AcrB transmembrane domain"/>
    <property type="match status" value="2"/>
</dbReference>
<feature type="transmembrane region" description="Helical" evidence="6">
    <location>
        <begin position="707"/>
        <end position="726"/>
    </location>
</feature>
<keyword evidence="4 6" id="KW-1133">Transmembrane helix</keyword>
<evidence type="ECO:0000256" key="6">
    <source>
        <dbReference type="SAM" id="Phobius"/>
    </source>
</evidence>
<dbReference type="KEGG" id="ttz:FHG85_13050"/>
<keyword evidence="5 6" id="KW-0472">Membrane</keyword>
<dbReference type="InterPro" id="IPR050545">
    <property type="entry name" value="Mycobact_MmpL"/>
</dbReference>
<feature type="transmembrane region" description="Helical" evidence="6">
    <location>
        <begin position="631"/>
        <end position="653"/>
    </location>
</feature>
<feature type="transmembrane region" description="Helical" evidence="6">
    <location>
        <begin position="346"/>
        <end position="368"/>
    </location>
</feature>
<keyword evidence="9" id="KW-1185">Reference proteome</keyword>
<comment type="subcellular location">
    <subcellularLocation>
        <location evidence="1">Cell membrane</location>
        <topology evidence="1">Multi-pass membrane protein</topology>
    </subcellularLocation>
</comment>
<sequence length="784" mass="89082">MFHHLARFILKRRFLLISLLFLFTLYMGWMATKVKLSYKPAPLLPKTDSILVQNEMFSKLFGKGENIMVIGVTDSLFFEKDNLSSWFALEKNLKNKDGVENIFSITDIITLAKDTLTKKFVAQKLFASSNLPESDSLSRLVNSLPFYEGLLYNSETHTYLMLITLNRELITKVNRIRIINGILDECKVYEKNTGNQLHYSGLPYIRAVVAEMIKFEMFLFVALAVLATSLILYFLFRSFRIIFISLVVVGTSVIWSLGSLTLLGYDLTLLTAVVPPLLIIIGVPNCIYLINKYHHEIAHHKNKMRALFRVIYRIGSATFLTNLTTALGFVTFVFTKTQILREFGLVAFLNILGIFVISLIIIPFFFSITPLPKQRHLKHLNRTTFKQAISRIVMTVYYKRKWVFVVTVVTIVFGLVGASMLKANGYMVDDVPRNHPVQRDLKFFERHFTGIMPLEIVLNTGRPNGFQNYSNYQKIDRLQKELEKYPELSKPFSIVELAKFARQAYYNGNKKQYRLPGPFERAFIMSYIPRSIGVSDMYAKMVDSTGQYMRIMYNVADVGSQQMGVLFDSINNDIQQVFGSDSKNVSITGASVVTSYGIKYLVHSLTSSLFLAILLIAIAIAWLFRKFKMVLFAIGINFIPLILTAATMGYFGINLKPSTVIVFSIALGIAVDNSIHFLTKYRQELYWTGFNVKESIFHAIRETGISMIYTSIVLLFGFSVFIASSFGGTKSLGLLVAITLLYAVVTNLFVLPSILRQFDKPKPSKPSVDEEIVLEMSSGFDDEI</sequence>
<feature type="transmembrane region" description="Helical" evidence="6">
    <location>
        <begin position="217"/>
        <end position="236"/>
    </location>
</feature>
<feature type="transmembrane region" description="Helical" evidence="6">
    <location>
        <begin position="243"/>
        <end position="263"/>
    </location>
</feature>
<keyword evidence="2" id="KW-1003">Cell membrane</keyword>
<evidence type="ECO:0000256" key="1">
    <source>
        <dbReference type="ARBA" id="ARBA00004651"/>
    </source>
</evidence>
<feature type="transmembrane region" description="Helical" evidence="6">
    <location>
        <begin position="402"/>
        <end position="421"/>
    </location>
</feature>
<evidence type="ECO:0000313" key="8">
    <source>
        <dbReference type="EMBL" id="QKG81155.1"/>
    </source>
</evidence>
<accession>A0A7D3XMI0</accession>
<evidence type="ECO:0000256" key="2">
    <source>
        <dbReference type="ARBA" id="ARBA00022475"/>
    </source>
</evidence>
<organism evidence="8 9">
    <name type="scientific">Tenuifilum thalassicum</name>
    <dbReference type="NCBI Taxonomy" id="2590900"/>
    <lineage>
        <taxon>Bacteria</taxon>
        <taxon>Pseudomonadati</taxon>
        <taxon>Bacteroidota</taxon>
        <taxon>Bacteroidia</taxon>
        <taxon>Bacteroidales</taxon>
        <taxon>Tenuifilaceae</taxon>
        <taxon>Tenuifilum</taxon>
    </lineage>
</organism>
<feature type="transmembrane region" description="Helical" evidence="6">
    <location>
        <begin position="600"/>
        <end position="624"/>
    </location>
</feature>
<dbReference type="InterPro" id="IPR000731">
    <property type="entry name" value="SSD"/>
</dbReference>
<feature type="domain" description="SSD" evidence="7">
    <location>
        <begin position="618"/>
        <end position="757"/>
    </location>
</feature>
<dbReference type="AlphaFoldDB" id="A0A7D3XMI0"/>
<dbReference type="PANTHER" id="PTHR33406:SF12">
    <property type="entry name" value="BLR2997 PROTEIN"/>
    <property type="match status" value="1"/>
</dbReference>
<feature type="transmembrane region" description="Helical" evidence="6">
    <location>
        <begin position="659"/>
        <end position="678"/>
    </location>
</feature>
<dbReference type="Pfam" id="PF03176">
    <property type="entry name" value="MMPL"/>
    <property type="match status" value="2"/>
</dbReference>
<reference evidence="8 9" key="1">
    <citation type="submission" date="2019-07" db="EMBL/GenBank/DDBJ databases">
        <title>Thalassofilum flectens gen. nov., sp. nov., a novel moderate thermophilic anaerobe from a shallow sea hot spring in Kunashir Island (Russia), representing a new family in the order Bacteroidales, and proposal of Thalassofilacea fam. nov.</title>
        <authorList>
            <person name="Kochetkova T.V."/>
            <person name="Podosokorskaya O.A."/>
            <person name="Novikov A."/>
            <person name="Elcheninov A.G."/>
            <person name="Toshchakov S.V."/>
            <person name="Kublanov I.V."/>
        </authorList>
    </citation>
    <scope>NUCLEOTIDE SEQUENCE [LARGE SCALE GENOMIC DNA]</scope>
    <source>
        <strain evidence="8 9">38-H</strain>
    </source>
</reference>
<proteinExistence type="predicted"/>
<dbReference type="InterPro" id="IPR004869">
    <property type="entry name" value="MMPL_dom"/>
</dbReference>
<evidence type="ECO:0000256" key="3">
    <source>
        <dbReference type="ARBA" id="ARBA00022692"/>
    </source>
</evidence>
<feature type="domain" description="SSD" evidence="7">
    <location>
        <begin position="206"/>
        <end position="368"/>
    </location>
</feature>
<dbReference type="EMBL" id="CP041345">
    <property type="protein sequence ID" value="QKG81155.1"/>
    <property type="molecule type" value="Genomic_DNA"/>
</dbReference>
<dbReference type="PROSITE" id="PS50156">
    <property type="entry name" value="SSD"/>
    <property type="match status" value="2"/>
</dbReference>
<evidence type="ECO:0000256" key="4">
    <source>
        <dbReference type="ARBA" id="ARBA00022989"/>
    </source>
</evidence>
<protein>
    <submittedName>
        <fullName evidence="8">MMPL family transporter</fullName>
    </submittedName>
</protein>
<dbReference type="Proteomes" id="UP000500961">
    <property type="component" value="Chromosome"/>
</dbReference>
<evidence type="ECO:0000256" key="5">
    <source>
        <dbReference type="ARBA" id="ARBA00023136"/>
    </source>
</evidence>
<gene>
    <name evidence="8" type="ORF">FHG85_13050</name>
</gene>
<dbReference type="Gene3D" id="1.20.1640.10">
    <property type="entry name" value="Multidrug efflux transporter AcrB transmembrane domain"/>
    <property type="match status" value="2"/>
</dbReference>
<feature type="transmembrane region" description="Helical" evidence="6">
    <location>
        <begin position="269"/>
        <end position="290"/>
    </location>
</feature>
<dbReference type="PANTHER" id="PTHR33406">
    <property type="entry name" value="MEMBRANE PROTEIN MJ1562-RELATED"/>
    <property type="match status" value="1"/>
</dbReference>
<feature type="transmembrane region" description="Helical" evidence="6">
    <location>
        <begin position="310"/>
        <end position="334"/>
    </location>
</feature>
<feature type="transmembrane region" description="Helical" evidence="6">
    <location>
        <begin position="732"/>
        <end position="755"/>
    </location>
</feature>
<evidence type="ECO:0000259" key="7">
    <source>
        <dbReference type="PROSITE" id="PS50156"/>
    </source>
</evidence>
<keyword evidence="3 6" id="KW-0812">Transmembrane</keyword>
<name>A0A7D3XMI0_9BACT</name>
<dbReference type="GO" id="GO:0005886">
    <property type="term" value="C:plasma membrane"/>
    <property type="evidence" value="ECO:0007669"/>
    <property type="project" value="UniProtKB-SubCell"/>
</dbReference>